<keyword evidence="22" id="KW-1185">Reference proteome</keyword>
<feature type="transmembrane region" description="Helical" evidence="17">
    <location>
        <begin position="404"/>
        <end position="423"/>
    </location>
</feature>
<evidence type="ECO:0000256" key="12">
    <source>
        <dbReference type="ARBA" id="ARBA00022989"/>
    </source>
</evidence>
<dbReference type="SUPFAM" id="SSF52540">
    <property type="entry name" value="P-loop containing nucleoside triphosphate hydrolases"/>
    <property type="match status" value="1"/>
</dbReference>
<organism evidence="21 22">
    <name type="scientific">Rhodobacter xanthinilyticus</name>
    <dbReference type="NCBI Taxonomy" id="1850250"/>
    <lineage>
        <taxon>Bacteria</taxon>
        <taxon>Pseudomonadati</taxon>
        <taxon>Pseudomonadota</taxon>
        <taxon>Alphaproteobacteria</taxon>
        <taxon>Rhodobacterales</taxon>
        <taxon>Rhodobacter group</taxon>
        <taxon>Rhodobacter</taxon>
    </lineage>
</organism>
<dbReference type="InterPro" id="IPR027417">
    <property type="entry name" value="P-loop_NTPase"/>
</dbReference>
<evidence type="ECO:0000256" key="11">
    <source>
        <dbReference type="ARBA" id="ARBA00022840"/>
    </source>
</evidence>
<dbReference type="SUPFAM" id="SSF57997">
    <property type="entry name" value="Tropomyosin"/>
    <property type="match status" value="1"/>
</dbReference>
<keyword evidence="9" id="KW-0547">Nucleotide-binding</keyword>
<comment type="similarity">
    <text evidence="3">Belongs to the etk/wzc family.</text>
</comment>
<evidence type="ECO:0000256" key="16">
    <source>
        <dbReference type="SAM" id="Coils"/>
    </source>
</evidence>
<dbReference type="Proteomes" id="UP000176562">
    <property type="component" value="Chromosome"/>
</dbReference>
<keyword evidence="13 17" id="KW-0472">Membrane</keyword>
<dbReference type="InterPro" id="IPR005702">
    <property type="entry name" value="Wzc-like_C"/>
</dbReference>
<feature type="transmembrane region" description="Helical" evidence="17">
    <location>
        <begin position="27"/>
        <end position="50"/>
    </location>
</feature>
<evidence type="ECO:0000256" key="8">
    <source>
        <dbReference type="ARBA" id="ARBA00022692"/>
    </source>
</evidence>
<evidence type="ECO:0000259" key="20">
    <source>
        <dbReference type="Pfam" id="PF13807"/>
    </source>
</evidence>
<dbReference type="NCBIfam" id="TIGR01007">
    <property type="entry name" value="eps_fam"/>
    <property type="match status" value="1"/>
</dbReference>
<comment type="subcellular location">
    <subcellularLocation>
        <location evidence="1">Cell inner membrane</location>
        <topology evidence="1">Multi-pass membrane protein</topology>
    </subcellularLocation>
</comment>
<feature type="coiled-coil region" evidence="16">
    <location>
        <begin position="305"/>
        <end position="339"/>
    </location>
</feature>
<comment type="similarity">
    <text evidence="2">Belongs to the CpsD/CapB family.</text>
</comment>
<feature type="coiled-coil region" evidence="16">
    <location>
        <begin position="200"/>
        <end position="270"/>
    </location>
</feature>
<dbReference type="InterPro" id="IPR025669">
    <property type="entry name" value="AAA_dom"/>
</dbReference>
<evidence type="ECO:0000256" key="17">
    <source>
        <dbReference type="SAM" id="Phobius"/>
    </source>
</evidence>
<evidence type="ECO:0000256" key="2">
    <source>
        <dbReference type="ARBA" id="ARBA00007316"/>
    </source>
</evidence>
<dbReference type="EMBL" id="CP017781">
    <property type="protein sequence ID" value="AOZ69304.1"/>
    <property type="molecule type" value="Genomic_DNA"/>
</dbReference>
<dbReference type="InterPro" id="IPR003856">
    <property type="entry name" value="LPS_length_determ_N"/>
</dbReference>
<protein>
    <recommendedName>
        <fullName evidence="4">non-specific protein-tyrosine kinase</fullName>
        <ecNumber evidence="4">2.7.10.2</ecNumber>
    </recommendedName>
</protein>
<dbReference type="EC" id="2.7.10.2" evidence="4"/>
<keyword evidence="6" id="KW-0997">Cell inner membrane</keyword>
<evidence type="ECO:0000256" key="4">
    <source>
        <dbReference type="ARBA" id="ARBA00011903"/>
    </source>
</evidence>
<proteinExistence type="inferred from homology"/>
<dbReference type="Pfam" id="PF13807">
    <property type="entry name" value="GNVR"/>
    <property type="match status" value="1"/>
</dbReference>
<dbReference type="GO" id="GO:0005886">
    <property type="term" value="C:plasma membrane"/>
    <property type="evidence" value="ECO:0007669"/>
    <property type="project" value="UniProtKB-SubCell"/>
</dbReference>
<dbReference type="GO" id="GO:0005524">
    <property type="term" value="F:ATP binding"/>
    <property type="evidence" value="ECO:0007669"/>
    <property type="project" value="UniProtKB-KW"/>
</dbReference>
<evidence type="ECO:0000259" key="19">
    <source>
        <dbReference type="Pfam" id="PF13614"/>
    </source>
</evidence>
<evidence type="ECO:0000256" key="6">
    <source>
        <dbReference type="ARBA" id="ARBA00022519"/>
    </source>
</evidence>
<evidence type="ECO:0000256" key="5">
    <source>
        <dbReference type="ARBA" id="ARBA00022475"/>
    </source>
</evidence>
<evidence type="ECO:0000256" key="13">
    <source>
        <dbReference type="ARBA" id="ARBA00023136"/>
    </source>
</evidence>
<feature type="domain" description="Tyrosine-protein kinase G-rich" evidence="20">
    <location>
        <begin position="350"/>
        <end position="426"/>
    </location>
</feature>
<dbReference type="KEGG" id="rhp:LPB142_08235"/>
<accession>A0A1D9MBR3</accession>
<keyword evidence="12 17" id="KW-1133">Transmembrane helix</keyword>
<comment type="catalytic activity">
    <reaction evidence="15">
        <text>L-tyrosyl-[protein] + ATP = O-phospho-L-tyrosyl-[protein] + ADP + H(+)</text>
        <dbReference type="Rhea" id="RHEA:10596"/>
        <dbReference type="Rhea" id="RHEA-COMP:10136"/>
        <dbReference type="Rhea" id="RHEA-COMP:20101"/>
        <dbReference type="ChEBI" id="CHEBI:15378"/>
        <dbReference type="ChEBI" id="CHEBI:30616"/>
        <dbReference type="ChEBI" id="CHEBI:46858"/>
        <dbReference type="ChEBI" id="CHEBI:61978"/>
        <dbReference type="ChEBI" id="CHEBI:456216"/>
        <dbReference type="EC" id="2.7.10.2"/>
    </reaction>
</comment>
<name>A0A1D9MBR3_9RHOB</name>
<evidence type="ECO:0000256" key="3">
    <source>
        <dbReference type="ARBA" id="ARBA00008883"/>
    </source>
</evidence>
<keyword evidence="11" id="KW-0067">ATP-binding</keyword>
<dbReference type="InterPro" id="IPR050445">
    <property type="entry name" value="Bact_polysacc_biosynth/exp"/>
</dbReference>
<keyword evidence="10" id="KW-0418">Kinase</keyword>
<gene>
    <name evidence="21" type="ORF">LPB142_08235</name>
</gene>
<dbReference type="PANTHER" id="PTHR32309">
    <property type="entry name" value="TYROSINE-PROTEIN KINASE"/>
    <property type="match status" value="1"/>
</dbReference>
<dbReference type="Gene3D" id="3.40.50.300">
    <property type="entry name" value="P-loop containing nucleotide triphosphate hydrolases"/>
    <property type="match status" value="1"/>
</dbReference>
<dbReference type="PANTHER" id="PTHR32309:SF13">
    <property type="entry name" value="FERRIC ENTEROBACTIN TRANSPORT PROTEIN FEPE"/>
    <property type="match status" value="1"/>
</dbReference>
<evidence type="ECO:0000256" key="7">
    <source>
        <dbReference type="ARBA" id="ARBA00022679"/>
    </source>
</evidence>
<dbReference type="STRING" id="1850250.LPB142_08235"/>
<evidence type="ECO:0000259" key="18">
    <source>
        <dbReference type="Pfam" id="PF02706"/>
    </source>
</evidence>
<reference evidence="21 22" key="1">
    <citation type="submission" date="2016-10" db="EMBL/GenBank/DDBJ databases">
        <title>Rhodobacter sp. LPB0142, isolated from sea water.</title>
        <authorList>
            <person name="Kim E."/>
            <person name="Yi H."/>
        </authorList>
    </citation>
    <scope>NUCLEOTIDE SEQUENCE [LARGE SCALE GENOMIC DNA]</scope>
    <source>
        <strain evidence="21 22">LPB0142</strain>
    </source>
</reference>
<evidence type="ECO:0000256" key="14">
    <source>
        <dbReference type="ARBA" id="ARBA00023137"/>
    </source>
</evidence>
<dbReference type="CDD" id="cd05387">
    <property type="entry name" value="BY-kinase"/>
    <property type="match status" value="1"/>
</dbReference>
<feature type="domain" description="AAA" evidence="19">
    <location>
        <begin position="503"/>
        <end position="653"/>
    </location>
</feature>
<dbReference type="Pfam" id="PF02706">
    <property type="entry name" value="Wzz"/>
    <property type="match status" value="1"/>
</dbReference>
<evidence type="ECO:0000313" key="21">
    <source>
        <dbReference type="EMBL" id="AOZ69304.1"/>
    </source>
</evidence>
<evidence type="ECO:0000313" key="22">
    <source>
        <dbReference type="Proteomes" id="UP000176562"/>
    </source>
</evidence>
<evidence type="ECO:0000256" key="9">
    <source>
        <dbReference type="ARBA" id="ARBA00022741"/>
    </source>
</evidence>
<sequence length="695" mass="75475">MPVGAPQEDQVNLMELVQVLRAGWKPIAAAAVALAVISAAYVSFVAVPIYTASAVVMLDTRKPQAVDFAGMVNGLTGDSAELNTEVEVIRSRGLAQKVVEKLDLVSDPEFNTSLREPGLIGKMLGALRDAQPPSAERQLESTVSNLLTAVTVKNQPSSYVFAISVTSEDPQKAKLLADTLADTYIVNQIEMKFDATEQATEWLANRVSTLKLELEAAEEKVKAFNTQTSLVSAETLTLLEAQLKDLRERLGATERERDAAVDRLAQLEAQTDPVERLKLANDAQMSDLARRLDRGEAGVTAEDLAARYDQVVARARLDVARLKDQAAALERSRQALSAQISSQGDDQIKLQQLTREAEASRALYEYFLSRLKESSAQQGIQQADSRVLSAAVRPQFPTAPRKKLVVVMATLLGALIGVGAVLGRHMMRSGFRSARELEDEIGGVVMGQIPLVEGADRGAILAYLRDKPASAAMEAIRNLRTSVLLSNVDKPPQVILSTSSLPGEGKTTNSLGLAMNLVGIGKSVLLIEGDIRRNTLGQYFPQFEKRPGLVSLLSGRATLETVVAHDDSIGLSLIMGERSAVNAADLFMSDAWKSLVEELRTRFNYIIIDTPPVLVVPDARIIASSADAVLFTVKWDDTSRGQLQEAVSMFETVNQPITGFVLAQIDPERMKAYGYGGKYGRYGAYASYGSKYYVE</sequence>
<dbReference type="Pfam" id="PF13614">
    <property type="entry name" value="AAA_31"/>
    <property type="match status" value="1"/>
</dbReference>
<evidence type="ECO:0000256" key="10">
    <source>
        <dbReference type="ARBA" id="ARBA00022777"/>
    </source>
</evidence>
<evidence type="ECO:0000256" key="1">
    <source>
        <dbReference type="ARBA" id="ARBA00004429"/>
    </source>
</evidence>
<dbReference type="GO" id="GO:0004715">
    <property type="term" value="F:non-membrane spanning protein tyrosine kinase activity"/>
    <property type="evidence" value="ECO:0007669"/>
    <property type="project" value="UniProtKB-EC"/>
</dbReference>
<evidence type="ECO:0000256" key="15">
    <source>
        <dbReference type="ARBA" id="ARBA00051245"/>
    </source>
</evidence>
<dbReference type="InterPro" id="IPR032807">
    <property type="entry name" value="GNVR"/>
</dbReference>
<keyword evidence="7" id="KW-0808">Transferase</keyword>
<keyword evidence="5" id="KW-1003">Cell membrane</keyword>
<keyword evidence="16" id="KW-0175">Coiled coil</keyword>
<feature type="domain" description="Polysaccharide chain length determinant N-terminal" evidence="18">
    <location>
        <begin position="9"/>
        <end position="102"/>
    </location>
</feature>
<keyword evidence="14" id="KW-0829">Tyrosine-protein kinase</keyword>
<keyword evidence="8 17" id="KW-0812">Transmembrane</keyword>
<dbReference type="AlphaFoldDB" id="A0A1D9MBR3"/>